<dbReference type="PANTHER" id="PTHR10408:SF7">
    <property type="entry name" value="DIACYLGLYCEROL O-ACYLTRANSFERASE 1"/>
    <property type="match status" value="1"/>
</dbReference>
<evidence type="ECO:0000256" key="11">
    <source>
        <dbReference type="PIRSR" id="PIRSR000439-1"/>
    </source>
</evidence>
<keyword evidence="7" id="KW-0256">Endoplasmic reticulum</keyword>
<accession>A0A8B9ER31</accession>
<dbReference type="Pfam" id="PF03062">
    <property type="entry name" value="MBOAT"/>
    <property type="match status" value="1"/>
</dbReference>
<dbReference type="EC" id="2.3.1.20" evidence="4"/>
<evidence type="ECO:0000256" key="9">
    <source>
        <dbReference type="ARBA" id="ARBA00023136"/>
    </source>
</evidence>
<keyword evidence="5" id="KW-0808">Transferase</keyword>
<evidence type="ECO:0000313" key="15">
    <source>
        <dbReference type="Proteomes" id="UP000694521"/>
    </source>
</evidence>
<evidence type="ECO:0000256" key="7">
    <source>
        <dbReference type="ARBA" id="ARBA00022824"/>
    </source>
</evidence>
<comment type="subcellular location">
    <subcellularLocation>
        <location evidence="1">Endoplasmic reticulum membrane</location>
        <topology evidence="1">Multi-pass membrane protein</topology>
    </subcellularLocation>
</comment>
<keyword evidence="15" id="KW-1185">Reference proteome</keyword>
<comment type="pathway">
    <text evidence="2">Lipid metabolism.</text>
</comment>
<keyword evidence="10" id="KW-0012">Acyltransferase</keyword>
<protein>
    <recommendedName>
        <fullName evidence="4">diacylglycerol O-acyltransferase</fullName>
        <ecNumber evidence="4">2.3.1.20</ecNumber>
    </recommendedName>
</protein>
<name>A0A8B9ER31_ANSCY</name>
<evidence type="ECO:0000256" key="4">
    <source>
        <dbReference type="ARBA" id="ARBA00013244"/>
    </source>
</evidence>
<dbReference type="Proteomes" id="UP000694521">
    <property type="component" value="Unplaced"/>
</dbReference>
<dbReference type="GO" id="GO:0005789">
    <property type="term" value="C:endoplasmic reticulum membrane"/>
    <property type="evidence" value="ECO:0007669"/>
    <property type="project" value="UniProtKB-SubCell"/>
</dbReference>
<evidence type="ECO:0000256" key="2">
    <source>
        <dbReference type="ARBA" id="ARBA00005189"/>
    </source>
</evidence>
<feature type="compositionally biased region" description="Gly residues" evidence="12">
    <location>
        <begin position="15"/>
        <end position="37"/>
    </location>
</feature>
<evidence type="ECO:0000256" key="1">
    <source>
        <dbReference type="ARBA" id="ARBA00004477"/>
    </source>
</evidence>
<reference evidence="14" key="1">
    <citation type="submission" date="2025-08" db="UniProtKB">
        <authorList>
            <consortium name="Ensembl"/>
        </authorList>
    </citation>
    <scope>IDENTIFICATION</scope>
</reference>
<dbReference type="AlphaFoldDB" id="A0A8B9ER31"/>
<feature type="transmembrane region" description="Helical" evidence="13">
    <location>
        <begin position="232"/>
        <end position="254"/>
    </location>
</feature>
<evidence type="ECO:0000256" key="5">
    <source>
        <dbReference type="ARBA" id="ARBA00022679"/>
    </source>
</evidence>
<reference evidence="14" key="2">
    <citation type="submission" date="2025-09" db="UniProtKB">
        <authorList>
            <consortium name="Ensembl"/>
        </authorList>
    </citation>
    <scope>IDENTIFICATION</scope>
</reference>
<feature type="transmembrane region" description="Helical" evidence="13">
    <location>
        <begin position="274"/>
        <end position="295"/>
    </location>
</feature>
<keyword evidence="8 13" id="KW-1133">Transmembrane helix</keyword>
<dbReference type="InterPro" id="IPR004299">
    <property type="entry name" value="MBOAT_fam"/>
</dbReference>
<organism evidence="14 15">
    <name type="scientific">Anser cygnoides</name>
    <name type="common">Swan goose</name>
    <dbReference type="NCBI Taxonomy" id="8845"/>
    <lineage>
        <taxon>Eukaryota</taxon>
        <taxon>Metazoa</taxon>
        <taxon>Chordata</taxon>
        <taxon>Craniata</taxon>
        <taxon>Vertebrata</taxon>
        <taxon>Euteleostomi</taxon>
        <taxon>Archelosauria</taxon>
        <taxon>Archosauria</taxon>
        <taxon>Dinosauria</taxon>
        <taxon>Saurischia</taxon>
        <taxon>Theropoda</taxon>
        <taxon>Coelurosauria</taxon>
        <taxon>Aves</taxon>
        <taxon>Neognathae</taxon>
        <taxon>Galloanserae</taxon>
        <taxon>Anseriformes</taxon>
        <taxon>Anatidae</taxon>
        <taxon>Anserinae</taxon>
        <taxon>Anser</taxon>
    </lineage>
</organism>
<dbReference type="GO" id="GO:0019432">
    <property type="term" value="P:triglyceride biosynthetic process"/>
    <property type="evidence" value="ECO:0007669"/>
    <property type="project" value="TreeGrafter"/>
</dbReference>
<dbReference type="PANTHER" id="PTHR10408">
    <property type="entry name" value="STEROL O-ACYLTRANSFERASE"/>
    <property type="match status" value="1"/>
</dbReference>
<evidence type="ECO:0000256" key="12">
    <source>
        <dbReference type="SAM" id="MobiDB-lite"/>
    </source>
</evidence>
<dbReference type="Ensembl" id="ENSACDT00005029937.1">
    <property type="protein sequence ID" value="ENSACDP00005025092.1"/>
    <property type="gene ID" value="ENSACDG00005018159.1"/>
</dbReference>
<evidence type="ECO:0000256" key="3">
    <source>
        <dbReference type="ARBA" id="ARBA00009010"/>
    </source>
</evidence>
<proteinExistence type="inferred from homology"/>
<feature type="region of interest" description="Disordered" evidence="12">
    <location>
        <begin position="1"/>
        <end position="46"/>
    </location>
</feature>
<evidence type="ECO:0000256" key="6">
    <source>
        <dbReference type="ARBA" id="ARBA00022692"/>
    </source>
</evidence>
<dbReference type="InterPro" id="IPR014371">
    <property type="entry name" value="Oat_ACAT_DAG_ARE"/>
</dbReference>
<dbReference type="PIRSF" id="PIRSF000439">
    <property type="entry name" value="Oat_ACAT_DAG_ARE"/>
    <property type="match status" value="1"/>
</dbReference>
<comment type="similarity">
    <text evidence="3">Belongs to the membrane-bound acyltransferase family. Sterol o-acyltransferase subfamily.</text>
</comment>
<evidence type="ECO:0000256" key="8">
    <source>
        <dbReference type="ARBA" id="ARBA00022989"/>
    </source>
</evidence>
<dbReference type="GO" id="GO:0004144">
    <property type="term" value="F:diacylglycerol O-acyltransferase activity"/>
    <property type="evidence" value="ECO:0007669"/>
    <property type="project" value="UniProtKB-EC"/>
</dbReference>
<keyword evidence="6 13" id="KW-0812">Transmembrane</keyword>
<evidence type="ECO:0000256" key="10">
    <source>
        <dbReference type="ARBA" id="ARBA00023315"/>
    </source>
</evidence>
<evidence type="ECO:0000256" key="13">
    <source>
        <dbReference type="SAM" id="Phobius"/>
    </source>
</evidence>
<sequence>PGGALTPRPRWAWWGPGGHGGGPGGSRGGPGGRGGAGSAPPSPARRCHRVQESLLSSASGYSNYRGVLNWCVVMLVSAPGGSARGDPIRTHSGSPVTPWLGSPVGVPNGPSWGPGGLTWGPQEDTQGPQWLWLGSPLAPVGDLLALVRVPVGPSWVPQWPLLGSLLSPLRVPNGPGWGPPGGGGCPQPVVPALPRRNSESVTYFWQNWNIPVHKWCLRHFYKPMLKRGVSKWTAQTAVFLASAFFHEYLVSVPLKMFRLWAFMGMAAQVRGGNYGNAAVWMSLIIGQPIAVLMYVHDYYVLNYEGGR</sequence>
<feature type="active site" evidence="11">
    <location>
        <position position="246"/>
    </location>
</feature>
<evidence type="ECO:0000313" key="14">
    <source>
        <dbReference type="Ensembl" id="ENSACDP00005025092.1"/>
    </source>
</evidence>
<keyword evidence="9 13" id="KW-0472">Membrane</keyword>